<protein>
    <submittedName>
        <fullName evidence="1">Uncharacterized protein</fullName>
    </submittedName>
</protein>
<dbReference type="AlphaFoldDB" id="A0A645IY14"/>
<comment type="caution">
    <text evidence="1">The sequence shown here is derived from an EMBL/GenBank/DDBJ whole genome shotgun (WGS) entry which is preliminary data.</text>
</comment>
<dbReference type="EMBL" id="VSSQ01117875">
    <property type="protein sequence ID" value="MPN52103.1"/>
    <property type="molecule type" value="Genomic_DNA"/>
</dbReference>
<organism evidence="1">
    <name type="scientific">bioreactor metagenome</name>
    <dbReference type="NCBI Taxonomy" id="1076179"/>
    <lineage>
        <taxon>unclassified sequences</taxon>
        <taxon>metagenomes</taxon>
        <taxon>ecological metagenomes</taxon>
    </lineage>
</organism>
<reference evidence="1" key="1">
    <citation type="submission" date="2019-08" db="EMBL/GenBank/DDBJ databases">
        <authorList>
            <person name="Kucharzyk K."/>
            <person name="Murdoch R.W."/>
            <person name="Higgins S."/>
            <person name="Loffler F."/>
        </authorList>
    </citation>
    <scope>NUCLEOTIDE SEQUENCE</scope>
</reference>
<accession>A0A645IY14</accession>
<gene>
    <name evidence="1" type="ORF">SDC9_199757</name>
</gene>
<evidence type="ECO:0000313" key="1">
    <source>
        <dbReference type="EMBL" id="MPN52103.1"/>
    </source>
</evidence>
<name>A0A645IY14_9ZZZZ</name>
<proteinExistence type="predicted"/>
<sequence length="60" mass="6111">MPAASHVEAGCANARAITDSATATPSAAACSERQPASRTAMTVATGKALINMYIAFILEK</sequence>